<comment type="caution">
    <text evidence="1">The sequence shown here is derived from an EMBL/GenBank/DDBJ whole genome shotgun (WGS) entry which is preliminary data.</text>
</comment>
<proteinExistence type="predicted"/>
<keyword evidence="2" id="KW-1185">Reference proteome</keyword>
<accession>A0A445BWV6</accession>
<dbReference type="Proteomes" id="UP000289738">
    <property type="component" value="Chromosome A08"/>
</dbReference>
<name>A0A445BWV6_ARAHY</name>
<sequence>MVAWEHTYISFSSRFAAAPGYEHNLSPRYLSPQHLPQQTDLYNSPKVDGMSFVSNSDMKTALGLQQPWANLEHNGLAHIRARDHKIRIRPTRCLTRKPRGFSFNFQLSSFNDCYWNTDANLGFFIFPLTEILSPNSLNCKTGVDNFPIVEGFGSWEF</sequence>
<dbReference type="AlphaFoldDB" id="A0A445BWV6"/>
<reference evidence="1 2" key="1">
    <citation type="submission" date="2019-01" db="EMBL/GenBank/DDBJ databases">
        <title>Sequencing of cultivated peanut Arachis hypogaea provides insights into genome evolution and oil improvement.</title>
        <authorList>
            <person name="Chen X."/>
        </authorList>
    </citation>
    <scope>NUCLEOTIDE SEQUENCE [LARGE SCALE GENOMIC DNA]</scope>
    <source>
        <strain evidence="2">cv. Fuhuasheng</strain>
        <tissue evidence="1">Leaves</tissue>
    </source>
</reference>
<organism evidence="1 2">
    <name type="scientific">Arachis hypogaea</name>
    <name type="common">Peanut</name>
    <dbReference type="NCBI Taxonomy" id="3818"/>
    <lineage>
        <taxon>Eukaryota</taxon>
        <taxon>Viridiplantae</taxon>
        <taxon>Streptophyta</taxon>
        <taxon>Embryophyta</taxon>
        <taxon>Tracheophyta</taxon>
        <taxon>Spermatophyta</taxon>
        <taxon>Magnoliopsida</taxon>
        <taxon>eudicotyledons</taxon>
        <taxon>Gunneridae</taxon>
        <taxon>Pentapetalae</taxon>
        <taxon>rosids</taxon>
        <taxon>fabids</taxon>
        <taxon>Fabales</taxon>
        <taxon>Fabaceae</taxon>
        <taxon>Papilionoideae</taxon>
        <taxon>50 kb inversion clade</taxon>
        <taxon>dalbergioids sensu lato</taxon>
        <taxon>Dalbergieae</taxon>
        <taxon>Pterocarpus clade</taxon>
        <taxon>Arachis</taxon>
    </lineage>
</organism>
<protein>
    <submittedName>
        <fullName evidence="1">Uncharacterized protein</fullName>
    </submittedName>
</protein>
<dbReference type="EMBL" id="SDMP01000008">
    <property type="protein sequence ID" value="RYR43210.1"/>
    <property type="molecule type" value="Genomic_DNA"/>
</dbReference>
<evidence type="ECO:0000313" key="1">
    <source>
        <dbReference type="EMBL" id="RYR43210.1"/>
    </source>
</evidence>
<evidence type="ECO:0000313" key="2">
    <source>
        <dbReference type="Proteomes" id="UP000289738"/>
    </source>
</evidence>
<gene>
    <name evidence="1" type="ORF">Ahy_A08g039639</name>
</gene>